<protein>
    <recommendedName>
        <fullName evidence="2">DUF7575 domain-containing protein</fullName>
    </recommendedName>
</protein>
<evidence type="ECO:0000256" key="1">
    <source>
        <dbReference type="SAM" id="Phobius"/>
    </source>
</evidence>
<proteinExistence type="predicted"/>
<reference evidence="3 4" key="1">
    <citation type="submission" date="2018-06" db="EMBL/GenBank/DDBJ databases">
        <title>Natronomonas sp. F16-60 a new haloarchaeon isolated from a solar saltern of Isla Cristina, Huelva, Spain.</title>
        <authorList>
            <person name="Duran-Viseras A."/>
            <person name="Sanchez-Porro C."/>
            <person name="Ventosa A."/>
        </authorList>
    </citation>
    <scope>NUCLEOTIDE SEQUENCE [LARGE SCALE GENOMIC DNA]</scope>
    <source>
        <strain evidence="3 4">F16-60</strain>
    </source>
</reference>
<feature type="domain" description="DUF7575" evidence="2">
    <location>
        <begin position="107"/>
        <end position="134"/>
    </location>
</feature>
<accession>A0A554ND88</accession>
<dbReference type="InParanoid" id="A0A554ND88"/>
<dbReference type="EMBL" id="QMDX01000002">
    <property type="protein sequence ID" value="TSD14990.1"/>
    <property type="molecule type" value="Genomic_DNA"/>
</dbReference>
<dbReference type="RefSeq" id="WP_144260829.1">
    <property type="nucleotide sequence ID" value="NZ_QMDX01000002.1"/>
</dbReference>
<keyword evidence="1" id="KW-1133">Transmembrane helix</keyword>
<evidence type="ECO:0000313" key="3">
    <source>
        <dbReference type="EMBL" id="TSD14990.1"/>
    </source>
</evidence>
<feature type="transmembrane region" description="Helical" evidence="1">
    <location>
        <begin position="32"/>
        <end position="51"/>
    </location>
</feature>
<dbReference type="Proteomes" id="UP000319894">
    <property type="component" value="Unassembled WGS sequence"/>
</dbReference>
<organism evidence="3 4">
    <name type="scientific">Haloglomus irregulare</name>
    <dbReference type="NCBI Taxonomy" id="2234134"/>
    <lineage>
        <taxon>Archaea</taxon>
        <taxon>Methanobacteriati</taxon>
        <taxon>Methanobacteriota</taxon>
        <taxon>Stenosarchaea group</taxon>
        <taxon>Halobacteria</taxon>
        <taxon>Halobacteriales</taxon>
        <taxon>Natronomonadaceae</taxon>
        <taxon>Haloglomus</taxon>
    </lineage>
</organism>
<keyword evidence="1" id="KW-0472">Membrane</keyword>
<evidence type="ECO:0000313" key="4">
    <source>
        <dbReference type="Proteomes" id="UP000319894"/>
    </source>
</evidence>
<keyword evidence="4" id="KW-1185">Reference proteome</keyword>
<evidence type="ECO:0000259" key="2">
    <source>
        <dbReference type="Pfam" id="PF24460"/>
    </source>
</evidence>
<dbReference type="Pfam" id="PF24460">
    <property type="entry name" value="DUF7575"/>
    <property type="match status" value="1"/>
</dbReference>
<comment type="caution">
    <text evidence="3">The sequence shown here is derived from an EMBL/GenBank/DDBJ whole genome shotgun (WGS) entry which is preliminary data.</text>
</comment>
<name>A0A554ND88_9EURY</name>
<sequence length="146" mass="15533">MAPNDRKRPWLAAMLALQPGLGHAYLRSWVRATLWFGLWVATVLVVVPAPGAPATEPLAFLAGLADGLGAVEFEASLALASVTVFSVLDAYWLGVRELARSDDFADEGTTACPTCGRDIDPELAFCHWCTTELDAADPERGSGETG</sequence>
<dbReference type="InterPro" id="IPR055997">
    <property type="entry name" value="DUF7575"/>
</dbReference>
<keyword evidence="1" id="KW-0812">Transmembrane</keyword>
<gene>
    <name evidence="3" type="ORF">DP107_03770</name>
</gene>
<dbReference type="AlphaFoldDB" id="A0A554ND88"/>
<dbReference type="OrthoDB" id="204947at2157"/>